<keyword evidence="2" id="KW-0472">Membrane</keyword>
<keyword evidence="2" id="KW-0812">Transmembrane</keyword>
<dbReference type="Proteomes" id="UP000234433">
    <property type="component" value="Unassembled WGS sequence"/>
</dbReference>
<feature type="transmembrane region" description="Helical" evidence="2">
    <location>
        <begin position="73"/>
        <end position="95"/>
    </location>
</feature>
<sequence length="191" mass="20320">MWHGVDVAQNSADTRTHLALIAVVSFSVIVSARWVIGAAAPRSSCLGTVAEDDAVAGVSEPSAAARTGVKRPILFASLPLVVVAICGTAVEDIAHKLVAATLVPGALRAAAHIPAVWRAGGVTLVGIIASFDILCWGLRAWHRGPRQDGAKQGINDVDRHTPHDDARHQRKNRNDDVRHEWVRNEKCAATS</sequence>
<dbReference type="EMBL" id="FXZD01000001">
    <property type="protein sequence ID" value="SMX63362.1"/>
    <property type="molecule type" value="Genomic_DNA"/>
</dbReference>
<keyword evidence="2" id="KW-1133">Transmembrane helix</keyword>
<name>A0A2H1HK95_9MICO</name>
<organism evidence="3 4">
    <name type="scientific">Brevibacterium antiquum CNRZ 918</name>
    <dbReference type="NCBI Taxonomy" id="1255637"/>
    <lineage>
        <taxon>Bacteria</taxon>
        <taxon>Bacillati</taxon>
        <taxon>Actinomycetota</taxon>
        <taxon>Actinomycetes</taxon>
        <taxon>Micrococcales</taxon>
        <taxon>Brevibacteriaceae</taxon>
        <taxon>Brevibacterium</taxon>
    </lineage>
</organism>
<feature type="compositionally biased region" description="Basic and acidic residues" evidence="1">
    <location>
        <begin position="156"/>
        <end position="178"/>
    </location>
</feature>
<evidence type="ECO:0000256" key="2">
    <source>
        <dbReference type="SAM" id="Phobius"/>
    </source>
</evidence>
<accession>A0A2H1HK95</accession>
<evidence type="ECO:0000313" key="3">
    <source>
        <dbReference type="EMBL" id="SMX63362.1"/>
    </source>
</evidence>
<reference evidence="3 4" key="1">
    <citation type="submission" date="2017-03" db="EMBL/GenBank/DDBJ databases">
        <authorList>
            <person name="Afonso C.L."/>
            <person name="Miller P.J."/>
            <person name="Scott M.A."/>
            <person name="Spackman E."/>
            <person name="Goraichik I."/>
            <person name="Dimitrov K.M."/>
            <person name="Suarez D.L."/>
            <person name="Swayne D.E."/>
        </authorList>
    </citation>
    <scope>NUCLEOTIDE SEQUENCE [LARGE SCALE GENOMIC DNA]</scope>
    <source>
        <strain evidence="3 4">CNRZ 918</strain>
    </source>
</reference>
<feature type="transmembrane region" description="Helical" evidence="2">
    <location>
        <begin position="115"/>
        <end position="138"/>
    </location>
</feature>
<evidence type="ECO:0000313" key="4">
    <source>
        <dbReference type="Proteomes" id="UP000234433"/>
    </source>
</evidence>
<gene>
    <name evidence="3" type="ORF">BANT918_00042</name>
</gene>
<protein>
    <submittedName>
        <fullName evidence="3">Uncharacterized protein</fullName>
    </submittedName>
</protein>
<feature type="transmembrane region" description="Helical" evidence="2">
    <location>
        <begin position="16"/>
        <end position="36"/>
    </location>
</feature>
<evidence type="ECO:0000256" key="1">
    <source>
        <dbReference type="SAM" id="MobiDB-lite"/>
    </source>
</evidence>
<dbReference type="AlphaFoldDB" id="A0A2H1HK95"/>
<feature type="region of interest" description="Disordered" evidence="1">
    <location>
        <begin position="147"/>
        <end position="178"/>
    </location>
</feature>
<proteinExistence type="predicted"/>